<gene>
    <name evidence="2" type="ORF">UFOPK3077_00757</name>
    <name evidence="3" type="ORF">UFOPK3667_00653</name>
    <name evidence="4" type="ORF">UFOPK3903_00707</name>
    <name evidence="5" type="ORF">UFOPK4444_00117</name>
</gene>
<proteinExistence type="predicted"/>
<dbReference type="GO" id="GO:0006352">
    <property type="term" value="P:DNA-templated transcription initiation"/>
    <property type="evidence" value="ECO:0007669"/>
    <property type="project" value="InterPro"/>
</dbReference>
<dbReference type="InterPro" id="IPR013249">
    <property type="entry name" value="RNA_pol_sigma70_r4_t2"/>
</dbReference>
<evidence type="ECO:0000313" key="5">
    <source>
        <dbReference type="EMBL" id="CAB5141854.1"/>
    </source>
</evidence>
<evidence type="ECO:0000313" key="3">
    <source>
        <dbReference type="EMBL" id="CAB4920410.1"/>
    </source>
</evidence>
<organism evidence="2">
    <name type="scientific">freshwater metagenome</name>
    <dbReference type="NCBI Taxonomy" id="449393"/>
    <lineage>
        <taxon>unclassified sequences</taxon>
        <taxon>metagenomes</taxon>
        <taxon>ecological metagenomes</taxon>
    </lineage>
</organism>
<evidence type="ECO:0000313" key="2">
    <source>
        <dbReference type="EMBL" id="CAB4804577.1"/>
    </source>
</evidence>
<evidence type="ECO:0000259" key="1">
    <source>
        <dbReference type="Pfam" id="PF08281"/>
    </source>
</evidence>
<dbReference type="EMBL" id="CAFAAS010000006">
    <property type="protein sequence ID" value="CAB4804577.1"/>
    <property type="molecule type" value="Genomic_DNA"/>
</dbReference>
<dbReference type="EMBL" id="CAFBRZ010000004">
    <property type="protein sequence ID" value="CAB5141854.1"/>
    <property type="molecule type" value="Genomic_DNA"/>
</dbReference>
<dbReference type="Pfam" id="PF08281">
    <property type="entry name" value="Sigma70_r4_2"/>
    <property type="match status" value="1"/>
</dbReference>
<dbReference type="AlphaFoldDB" id="A0A6J6YG94"/>
<sequence>MKAPLTLAQVIASLPEEERFILTLHYLRSMPPAEIAELLSVPVRAVDVVIASGKARLHAFLGL</sequence>
<dbReference type="SUPFAM" id="SSF88659">
    <property type="entry name" value="Sigma3 and sigma4 domains of RNA polymerase sigma factors"/>
    <property type="match status" value="1"/>
</dbReference>
<dbReference type="EMBL" id="CAFBMU010000005">
    <property type="protein sequence ID" value="CAB4920410.1"/>
    <property type="molecule type" value="Genomic_DNA"/>
</dbReference>
<dbReference type="InterPro" id="IPR036388">
    <property type="entry name" value="WH-like_DNA-bd_sf"/>
</dbReference>
<evidence type="ECO:0000313" key="4">
    <source>
        <dbReference type="EMBL" id="CAB4974040.1"/>
    </source>
</evidence>
<dbReference type="GO" id="GO:0016987">
    <property type="term" value="F:sigma factor activity"/>
    <property type="evidence" value="ECO:0007669"/>
    <property type="project" value="InterPro"/>
</dbReference>
<feature type="domain" description="RNA polymerase sigma factor 70 region 4 type 2" evidence="1">
    <location>
        <begin position="7"/>
        <end position="57"/>
    </location>
</feature>
<reference evidence="2" key="1">
    <citation type="submission" date="2020-05" db="EMBL/GenBank/DDBJ databases">
        <authorList>
            <person name="Chiriac C."/>
            <person name="Salcher M."/>
            <person name="Ghai R."/>
            <person name="Kavagutti S V."/>
        </authorList>
    </citation>
    <scope>NUCLEOTIDE SEQUENCE</scope>
</reference>
<dbReference type="EMBL" id="CAFBOD010000006">
    <property type="protein sequence ID" value="CAB4974040.1"/>
    <property type="molecule type" value="Genomic_DNA"/>
</dbReference>
<protein>
    <submittedName>
        <fullName evidence="2">Unannotated protein</fullName>
    </submittedName>
</protein>
<dbReference type="InterPro" id="IPR013324">
    <property type="entry name" value="RNA_pol_sigma_r3/r4-like"/>
</dbReference>
<dbReference type="GO" id="GO:0003677">
    <property type="term" value="F:DNA binding"/>
    <property type="evidence" value="ECO:0007669"/>
    <property type="project" value="InterPro"/>
</dbReference>
<accession>A0A6J6YG94</accession>
<dbReference type="Gene3D" id="1.10.10.10">
    <property type="entry name" value="Winged helix-like DNA-binding domain superfamily/Winged helix DNA-binding domain"/>
    <property type="match status" value="1"/>
</dbReference>
<name>A0A6J6YG94_9ZZZZ</name>